<dbReference type="InterPro" id="IPR008280">
    <property type="entry name" value="Tub_FtsZ_C"/>
</dbReference>
<dbReference type="PANTHER" id="PTHR19211">
    <property type="entry name" value="ATP-BINDING TRANSPORT PROTEIN-RELATED"/>
    <property type="match status" value="1"/>
</dbReference>
<dbReference type="OrthoDB" id="2110130at2759"/>
<dbReference type="FunFam" id="3.40.50.1440:FF:000009">
    <property type="entry name" value="Tubulin beta chain"/>
    <property type="match status" value="1"/>
</dbReference>
<dbReference type="GO" id="GO:0046872">
    <property type="term" value="F:metal ion binding"/>
    <property type="evidence" value="ECO:0007669"/>
    <property type="project" value="UniProtKB-KW"/>
</dbReference>
<dbReference type="InterPro" id="IPR032781">
    <property type="entry name" value="ABC_tran_Xtn"/>
</dbReference>
<evidence type="ECO:0000256" key="3">
    <source>
        <dbReference type="ARBA" id="ARBA00009636"/>
    </source>
</evidence>
<feature type="domain" description="ABC transporter" evidence="17">
    <location>
        <begin position="775"/>
        <end position="990"/>
    </location>
</feature>
<dbReference type="PANTHER" id="PTHR19211:SF117">
    <property type="entry name" value="ATP-BINDING CASSETTE SUB-FAMILY F MEMBER 3"/>
    <property type="match status" value="1"/>
</dbReference>
<dbReference type="InterPro" id="IPR003593">
    <property type="entry name" value="AAA+_ATPase"/>
</dbReference>
<dbReference type="SMART" id="SM00864">
    <property type="entry name" value="Tubulin"/>
    <property type="match status" value="1"/>
</dbReference>
<reference evidence="18 19" key="1">
    <citation type="journal article" date="2015" name="BMC Genomics">
        <title>Insights from the genome of Ophiocordyceps polyrhachis-furcata to pathogenicity and host specificity in insect fungi.</title>
        <authorList>
            <person name="Wichadakul D."/>
            <person name="Kobmoo N."/>
            <person name="Ingsriswang S."/>
            <person name="Tangphatsornruang S."/>
            <person name="Chantasingh D."/>
            <person name="Luangsa-ard J.J."/>
            <person name="Eurwilaichitr L."/>
        </authorList>
    </citation>
    <scope>NUCLEOTIDE SEQUENCE [LARGE SCALE GENOMIC DNA]</scope>
    <source>
        <strain evidence="18 19">BCC 54312</strain>
    </source>
</reference>
<dbReference type="InterPro" id="IPR000217">
    <property type="entry name" value="Tubulin"/>
</dbReference>
<dbReference type="CDD" id="cd03221">
    <property type="entry name" value="ABCF_EF-3"/>
    <property type="match status" value="2"/>
</dbReference>
<dbReference type="FunFam" id="3.40.50.300:FF:000882">
    <property type="entry name" value="Translation initiation regulator (Gcn20)"/>
    <property type="match status" value="1"/>
</dbReference>
<dbReference type="Gene3D" id="3.30.1330.20">
    <property type="entry name" value="Tubulin/FtsZ, C-terminal domain"/>
    <property type="match status" value="1"/>
</dbReference>
<dbReference type="Proteomes" id="UP000253664">
    <property type="component" value="Unassembled WGS sequence"/>
</dbReference>
<organism evidence="18 19">
    <name type="scientific">Ophiocordyceps polyrhachis-furcata BCC 54312</name>
    <dbReference type="NCBI Taxonomy" id="1330021"/>
    <lineage>
        <taxon>Eukaryota</taxon>
        <taxon>Fungi</taxon>
        <taxon>Dikarya</taxon>
        <taxon>Ascomycota</taxon>
        <taxon>Pezizomycotina</taxon>
        <taxon>Sordariomycetes</taxon>
        <taxon>Hypocreomycetidae</taxon>
        <taxon>Hypocreales</taxon>
        <taxon>Ophiocordycipitaceae</taxon>
        <taxon>Ophiocordyceps</taxon>
    </lineage>
</organism>
<evidence type="ECO:0000259" key="17">
    <source>
        <dbReference type="PROSITE" id="PS50893"/>
    </source>
</evidence>
<dbReference type="FunFam" id="1.10.287.600:FF:000003">
    <property type="entry name" value="Tubulin beta chain"/>
    <property type="match status" value="1"/>
</dbReference>
<feature type="coiled-coil region" evidence="15">
    <location>
        <begin position="367"/>
        <end position="397"/>
    </location>
</feature>
<dbReference type="GO" id="GO:0097435">
    <property type="term" value="P:supramolecular fiber organization"/>
    <property type="evidence" value="ECO:0007669"/>
    <property type="project" value="UniProtKB-ARBA"/>
</dbReference>
<dbReference type="Gene3D" id="3.90.930.12">
    <property type="entry name" value="Ribosomal protein L6, alpha-beta domain"/>
    <property type="match status" value="2"/>
</dbReference>
<dbReference type="InterPro" id="IPR002358">
    <property type="entry name" value="Ribosomal_uL6_CS"/>
</dbReference>
<evidence type="ECO:0000256" key="5">
    <source>
        <dbReference type="ARBA" id="ARBA00022490"/>
    </source>
</evidence>
<gene>
    <name evidence="18" type="ORF">L249_8663</name>
</gene>
<dbReference type="Pfam" id="PF00347">
    <property type="entry name" value="Ribosomal_L6"/>
    <property type="match status" value="1"/>
</dbReference>
<dbReference type="GO" id="GO:0007052">
    <property type="term" value="P:mitotic spindle organization"/>
    <property type="evidence" value="ECO:0007669"/>
    <property type="project" value="UniProtKB-ARBA"/>
</dbReference>
<evidence type="ECO:0000256" key="4">
    <source>
        <dbReference type="ARBA" id="ARBA00011747"/>
    </source>
</evidence>
<evidence type="ECO:0000313" key="19">
    <source>
        <dbReference type="Proteomes" id="UP000253664"/>
    </source>
</evidence>
<sequence>VSPILAARLDSPPAPRLTTRAGPIAESSESPMYMQTLHLSLLINSSSSASFPLLIHVSGVALTNALSVEYGLDDAAGGHVRQRNQGSMRLLVCSCASTCWFVTDPNSQQPLSAGLLNPLNRRFVSYAPSAATPSRIGPRGICSWPSENHVTVPNADVLFAQHQLSHARIGIGCCEDCAPKIVPGPRKRNRDNHSSITGAFARLRQRRREEDREARVSKSQQDDSFEIRLSTPAVGQPTSGGSTRAMDADIRAVLPNIDPVITNYSAGYLSYASTAWAGDEDSSGLSPLAEAAAAITELLLSASGRVDAACEKSIKQVVEKWVDRYAAENGGQQTGPQIVKRLDQTIQVSTQRNMSSTLAVASGGVDLESANARKVESKVDRKKLEKAERKIAAKQQKKTYKTVEYEASRLLEQPESTQSYDEFYMAVNPLQLGGSGANKTKDIKLDSIDVSIGGKRILTDTSFILAFGHRYGLVGNNGVGKSTLLRALSRREVAIPTHISILHVEQEIAGDDTPAIQAVLDADVWRKVLLKEQQQLVADLADLEVRRAPLADTSADAAKLDHEKEVKDGKLGDIQAKLAEMDSDKAESRAASILAGLGFSTERQQHATKTFSGGWRMRLALARALFCEPDLLLLDEPSNMLDVPSITFLSGYLQNYPSSVLVVSHDRAFLNEVATDIIHQHSERLDYYRGANFDSFYATREERKKVAKREYETQMAQRAHLQAFIDKFRYNAAKSSEAQSRIKKLEKMPVLEPPESEYSVKFRFPDVEKLSPPIIQMSEVAFGYSKDKPLLSNVDLDVQLDSRIGIVGPNGAGKTTILKLLIGKLEPLKGLVTAHARLRIGFFAQHHVDALDLTMSAVSFMAKTYPGRTDEEYRRQLGAFGITGTTGLQKMALLSGGQKSRVAFACLALTNPHILVLDEPSNHLDIEAMDALAEALNEFQGGVLMVSHDVTMLQMVCTSLWVCDGGTVEKFAGDVQQYKKRIAAQADAAGVALSIAVGRWTRVMMVLAPQRWTLSPPLACHMLRLLTSFFLFGDGQVHLQTGQCAPFLALTRFQQGNQIGAAFWQTISGEHGLDSNGVYNGTSELQLERMSVYFNEVSHPSAQRPMQNLILCEKQKKKASGNKYVPRAVLVDLEPGTMDAVRAGPFGDLFRPDNFVFGQSGAGNNWAKGHYTEGAELVDNVLDVVRREAEGCDCLQGFQITHSLGGGTGAGMGTLLISKIREEFPDRMMATFSVVPSPKVSDTVVEPYNATLSVHQLVENSDETFCIDNEALYDICMRTLKLSSPSYGDLNHLVSAVMSGVTTCLRFPGQLNSDLRKLAVNMVPFPRLHFFMVGFAPLTSRGAHSFRAVSVPELTQQMFDPKNMMAASDFRNGRYLTCSAIFRGKVAMKEVEDQMRNVQNKNATYFVEWIPNNIQTALCAIPPRGLKMSSTFIGNSTSIQELFKRVGEQFTAMFRRKAFLHWYTGEGMDEMEFTEAESNMNDLVSEYQQYQDATIDDEREEYDEGQAEEPEEYLLLLMACWPYRSSPQKNPMRTIPHSNVNYVIDLRLLRAYIYLLSHPRSPTIWRVPQFNGDNDGLLAGGTPFAADGSSSCCGGGTITTFLGDSATGVEAGTHAYLPAAGGGSDDHCQGRAGWASSFPRWRMASSLNWVADLRGGPMMVGTLKLDIPRYMTMSQNAENKTVSLGIENSNERRQKEMWVSLGIENSNERRQKEMWGTTWAYLNNHIRGVSEGHTAILRLVGVGYRAIVSARRSKEEYPGQRFLCLKLGFTHPVEEGIPQGVKVSTPTPTRILAEGPDREALMSFAGRVRKWRPPEPYKGKGVFINDQTIKLKAKKIK</sequence>
<dbReference type="Gene3D" id="3.40.50.1440">
    <property type="entry name" value="Tubulin/FtsZ, GTPase domain"/>
    <property type="match status" value="1"/>
</dbReference>
<keyword evidence="19" id="KW-1185">Reference proteome</keyword>
<dbReference type="Pfam" id="PF00091">
    <property type="entry name" value="Tubulin"/>
    <property type="match status" value="1"/>
</dbReference>
<dbReference type="EMBL" id="LKCN02000013">
    <property type="protein sequence ID" value="RCI10188.1"/>
    <property type="molecule type" value="Genomic_DNA"/>
</dbReference>
<comment type="subunit">
    <text evidence="4">Dimer of alpha and beta chains. A typical microtubule is a hollow water-filled tube with an outer diameter of 25 nm and an inner diameter of 15 nM. Alpha-beta heterodimers associate head-to-tail to form protofilaments running lengthwise along the microtubule wall with the beta-tubulin subunit facing the microtubule plus end conferring a structural polarity. Microtubules usually have 13 protofilaments but different protofilament numbers can be found in some organisms and specialized cells.</text>
</comment>
<dbReference type="GO" id="GO:0005874">
    <property type="term" value="C:microtubule"/>
    <property type="evidence" value="ECO:0007669"/>
    <property type="project" value="UniProtKB-KW"/>
</dbReference>
<dbReference type="SMART" id="SM00865">
    <property type="entry name" value="Tubulin_C"/>
    <property type="match status" value="1"/>
</dbReference>
<evidence type="ECO:0000256" key="7">
    <source>
        <dbReference type="ARBA" id="ARBA00022723"/>
    </source>
</evidence>
<evidence type="ECO:0000256" key="9">
    <source>
        <dbReference type="ARBA" id="ARBA00022741"/>
    </source>
</evidence>
<accession>A0A367L704</accession>
<dbReference type="CDD" id="cd02187">
    <property type="entry name" value="beta_tubulin"/>
    <property type="match status" value="1"/>
</dbReference>
<comment type="subcellular location">
    <subcellularLocation>
        <location evidence="2">Cytoplasm</location>
        <location evidence="2">Cytoskeleton</location>
    </subcellularLocation>
</comment>
<dbReference type="GO" id="GO:0016887">
    <property type="term" value="F:ATP hydrolysis activity"/>
    <property type="evidence" value="ECO:0007669"/>
    <property type="project" value="InterPro"/>
</dbReference>
<evidence type="ECO:0000256" key="1">
    <source>
        <dbReference type="ARBA" id="ARBA00001946"/>
    </source>
</evidence>
<evidence type="ECO:0000256" key="12">
    <source>
        <dbReference type="ARBA" id="ARBA00023134"/>
    </source>
</evidence>
<dbReference type="InterPro" id="IPR017975">
    <property type="entry name" value="Tubulin_CS"/>
</dbReference>
<dbReference type="InterPro" id="IPR023123">
    <property type="entry name" value="Tubulin_C"/>
</dbReference>
<dbReference type="Gene3D" id="3.40.50.300">
    <property type="entry name" value="P-loop containing nucleotide triphosphate hydrolases"/>
    <property type="match status" value="2"/>
</dbReference>
<dbReference type="GO" id="GO:0005840">
    <property type="term" value="C:ribosome"/>
    <property type="evidence" value="ECO:0007669"/>
    <property type="project" value="InterPro"/>
</dbReference>
<keyword evidence="7" id="KW-0479">Metal-binding</keyword>
<feature type="region of interest" description="Disordered" evidence="16">
    <location>
        <begin position="184"/>
        <end position="243"/>
    </location>
</feature>
<dbReference type="InterPro" id="IPR050611">
    <property type="entry name" value="ABCF"/>
</dbReference>
<protein>
    <recommendedName>
        <fullName evidence="17">ABC transporter domain-containing protein</fullName>
    </recommendedName>
</protein>
<dbReference type="InterPro" id="IPR002453">
    <property type="entry name" value="Beta_tubulin"/>
</dbReference>
<evidence type="ECO:0000256" key="16">
    <source>
        <dbReference type="SAM" id="MobiDB-lite"/>
    </source>
</evidence>
<dbReference type="SUPFAM" id="SSF52540">
    <property type="entry name" value="P-loop containing nucleoside triphosphate hydrolases"/>
    <property type="match status" value="2"/>
</dbReference>
<dbReference type="GO" id="GO:0005524">
    <property type="term" value="F:ATP binding"/>
    <property type="evidence" value="ECO:0007669"/>
    <property type="project" value="UniProtKB-KW"/>
</dbReference>
<comment type="caution">
    <text evidence="18">The sequence shown here is derived from an EMBL/GenBank/DDBJ whole genome shotgun (WGS) entry which is preliminary data.</text>
</comment>
<dbReference type="InterPro" id="IPR017871">
    <property type="entry name" value="ABC_transporter-like_CS"/>
</dbReference>
<keyword evidence="15" id="KW-0175">Coiled coil</keyword>
<evidence type="ECO:0000256" key="15">
    <source>
        <dbReference type="SAM" id="Coils"/>
    </source>
</evidence>
<dbReference type="PROSITE" id="PS00211">
    <property type="entry name" value="ABC_TRANSPORTER_1"/>
    <property type="match status" value="2"/>
</dbReference>
<dbReference type="InterPro" id="IPR036525">
    <property type="entry name" value="Tubulin/FtsZ_GTPase_sf"/>
</dbReference>
<keyword evidence="5" id="KW-0963">Cytoplasm</keyword>
<dbReference type="GO" id="GO:0000070">
    <property type="term" value="P:mitotic sister chromatid segregation"/>
    <property type="evidence" value="ECO:0007669"/>
    <property type="project" value="UniProtKB-ARBA"/>
</dbReference>
<dbReference type="PROSITE" id="PS00525">
    <property type="entry name" value="RIBOSOMAL_L6_1"/>
    <property type="match status" value="1"/>
</dbReference>
<dbReference type="InterPro" id="IPR003008">
    <property type="entry name" value="Tubulin_FtsZ_GTPase"/>
</dbReference>
<dbReference type="Pfam" id="PF12848">
    <property type="entry name" value="ABC_tran_Xtn"/>
    <property type="match status" value="1"/>
</dbReference>
<keyword evidence="12" id="KW-0342">GTP-binding</keyword>
<dbReference type="GO" id="GO:0019843">
    <property type="term" value="F:rRNA binding"/>
    <property type="evidence" value="ECO:0007669"/>
    <property type="project" value="InterPro"/>
</dbReference>
<evidence type="ECO:0000256" key="14">
    <source>
        <dbReference type="ARBA" id="ARBA00034296"/>
    </source>
</evidence>
<comment type="function">
    <text evidence="14">Tubulin is the major constituent of microtubules, a cylinder consisting of laterally associated linear protofilaments composed of alpha- and beta-tubulin heterodimers. Microtubules grow by the addition of GTP-tubulin dimers to the microtubule end, where a stabilizing cap forms. Below the cap, tubulin dimers are in GDP-bound state, owing to GTPase activity of alpha-tubulin.</text>
</comment>
<evidence type="ECO:0000256" key="13">
    <source>
        <dbReference type="ARBA" id="ARBA00023212"/>
    </source>
</evidence>
<dbReference type="Gene3D" id="1.10.287.600">
    <property type="entry name" value="Helix hairpin bin"/>
    <property type="match status" value="1"/>
</dbReference>
<keyword evidence="13" id="KW-0206">Cytoskeleton</keyword>
<keyword evidence="11" id="KW-0460">Magnesium</keyword>
<dbReference type="InterPro" id="IPR027417">
    <property type="entry name" value="P-loop_NTPase"/>
</dbReference>
<dbReference type="GO" id="GO:0003924">
    <property type="term" value="F:GTPase activity"/>
    <property type="evidence" value="ECO:0007669"/>
    <property type="project" value="InterPro"/>
</dbReference>
<dbReference type="GO" id="GO:0005200">
    <property type="term" value="F:structural constituent of cytoskeleton"/>
    <property type="evidence" value="ECO:0007669"/>
    <property type="project" value="InterPro"/>
</dbReference>
<dbReference type="InterPro" id="IPR020040">
    <property type="entry name" value="Ribosomal_uL6_a/b-dom"/>
</dbReference>
<dbReference type="SUPFAM" id="SSF55307">
    <property type="entry name" value="Tubulin C-terminal domain-like"/>
    <property type="match status" value="1"/>
</dbReference>
<dbReference type="PROSITE" id="PS50893">
    <property type="entry name" value="ABC_TRANSPORTER_2"/>
    <property type="match status" value="2"/>
</dbReference>
<dbReference type="GO" id="GO:0003735">
    <property type="term" value="F:structural constituent of ribosome"/>
    <property type="evidence" value="ECO:0007669"/>
    <property type="project" value="InterPro"/>
</dbReference>
<evidence type="ECO:0000256" key="6">
    <source>
        <dbReference type="ARBA" id="ARBA00022701"/>
    </source>
</evidence>
<dbReference type="GO" id="GO:0005525">
    <property type="term" value="F:GTP binding"/>
    <property type="evidence" value="ECO:0007669"/>
    <property type="project" value="UniProtKB-KW"/>
</dbReference>
<evidence type="ECO:0000313" key="18">
    <source>
        <dbReference type="EMBL" id="RCI10188.1"/>
    </source>
</evidence>
<dbReference type="FunFam" id="3.40.50.300:FF:000104">
    <property type="entry name" value="ATP-binding cassette sub-family F member 3"/>
    <property type="match status" value="1"/>
</dbReference>
<dbReference type="STRING" id="1330021.A0A367L704"/>
<feature type="non-terminal residue" evidence="18">
    <location>
        <position position="1"/>
    </location>
</feature>
<dbReference type="Pfam" id="PF00005">
    <property type="entry name" value="ABC_tran"/>
    <property type="match status" value="2"/>
</dbReference>
<comment type="cofactor">
    <cofactor evidence="1">
        <name>Mg(2+)</name>
        <dbReference type="ChEBI" id="CHEBI:18420"/>
    </cofactor>
</comment>
<keyword evidence="8" id="KW-0677">Repeat</keyword>
<dbReference type="PRINTS" id="PR01161">
    <property type="entry name" value="TUBULIN"/>
</dbReference>
<dbReference type="SUPFAM" id="SSF52490">
    <property type="entry name" value="Tubulin nucleotide-binding domain-like"/>
    <property type="match status" value="1"/>
</dbReference>
<evidence type="ECO:0000256" key="11">
    <source>
        <dbReference type="ARBA" id="ARBA00022842"/>
    </source>
</evidence>
<dbReference type="InterPro" id="IPR036789">
    <property type="entry name" value="Ribosomal_uL6-like_a/b-dom_sf"/>
</dbReference>
<evidence type="ECO:0000256" key="10">
    <source>
        <dbReference type="ARBA" id="ARBA00022840"/>
    </source>
</evidence>
<dbReference type="InterPro" id="IPR003439">
    <property type="entry name" value="ABC_transporter-like_ATP-bd"/>
</dbReference>
<feature type="compositionally biased region" description="Basic and acidic residues" evidence="16">
    <location>
        <begin position="207"/>
        <end position="216"/>
    </location>
</feature>
<keyword evidence="10" id="KW-0067">ATP-binding</keyword>
<dbReference type="GO" id="GO:0006412">
    <property type="term" value="P:translation"/>
    <property type="evidence" value="ECO:0007669"/>
    <property type="project" value="InterPro"/>
</dbReference>
<dbReference type="PRINTS" id="PR01163">
    <property type="entry name" value="BETATUBULIN"/>
</dbReference>
<dbReference type="Pfam" id="PF03953">
    <property type="entry name" value="Tubulin_C"/>
    <property type="match status" value="1"/>
</dbReference>
<dbReference type="SMART" id="SM00382">
    <property type="entry name" value="AAA"/>
    <property type="match status" value="2"/>
</dbReference>
<dbReference type="FunFam" id="3.30.1330.20:FF:000002">
    <property type="entry name" value="Tubulin beta chain"/>
    <property type="match status" value="1"/>
</dbReference>
<dbReference type="SUPFAM" id="SSF56053">
    <property type="entry name" value="Ribosomal protein L6"/>
    <property type="match status" value="1"/>
</dbReference>
<evidence type="ECO:0000256" key="2">
    <source>
        <dbReference type="ARBA" id="ARBA00004245"/>
    </source>
</evidence>
<dbReference type="InterPro" id="IPR037103">
    <property type="entry name" value="Tubulin/FtsZ-like_C"/>
</dbReference>
<dbReference type="InterPro" id="IPR018316">
    <property type="entry name" value="Tubulin/FtsZ_2-layer-sand-dom"/>
</dbReference>
<comment type="similarity">
    <text evidence="3">Belongs to the tubulin family.</text>
</comment>
<keyword evidence="9" id="KW-0547">Nucleotide-binding</keyword>
<feature type="domain" description="ABC transporter" evidence="17">
    <location>
        <begin position="443"/>
        <end position="715"/>
    </location>
</feature>
<proteinExistence type="inferred from homology"/>
<keyword evidence="6" id="KW-0493">Microtubule</keyword>
<evidence type="ECO:0000256" key="8">
    <source>
        <dbReference type="ARBA" id="ARBA00022737"/>
    </source>
</evidence>
<dbReference type="PROSITE" id="PS00227">
    <property type="entry name" value="TUBULIN"/>
    <property type="match status" value="1"/>
</dbReference>
<name>A0A367L704_9HYPO</name>